<evidence type="ECO:0000313" key="5">
    <source>
        <dbReference type="Proteomes" id="UP001236795"/>
    </source>
</evidence>
<reference evidence="4 5" key="1">
    <citation type="submission" date="2023-07" db="EMBL/GenBank/DDBJ databases">
        <title>Genomic Encyclopedia of Type Strains, Phase IV (KMG-IV): sequencing the most valuable type-strain genomes for metagenomic binning, comparative biology and taxonomic classification.</title>
        <authorList>
            <person name="Goeker M."/>
        </authorList>
    </citation>
    <scope>NUCLEOTIDE SEQUENCE [LARGE SCALE GENOMIC DNA]</scope>
    <source>
        <strain evidence="4 5">DSM 40573</strain>
    </source>
</reference>
<sequence>MDDVPETAYQAILGAVPDSREAAVKALNDAGRALVLPPSLKTTLEFPWNGVLSSAVDPSWRLGLKQDWRTVQETVPQRDRTRLSRDMADVQALMLFGGVDQPVDERPPATKMELARRRALAAEALSRIVTDGLTPRGLLVVEGWSLCDWLDPETLYSQICDAVPNQVHLFSTTDEILADEFVREAINLKVLVPHRETFASLVEEARSTGRLSDGGPTTTSTHAVRVGDRRLPIDRSRWQRILPHARPVDVDLLDDPPAESKHRRFQKFREFLGASDGSPTWWAHARGLPFQRNFEKDLTDLVEDAAASPERRGPLLVVGQSGTGKSVALARLAFQTARTGRRVVLHIPRKSTRPEFQALDDFCLWAEEQSGANTLIVWDGMLEPEDYQRLFDYLRSRGRKVVLVGSCYWDEDQFGDGGGRKRGRADKQVKTAPRYRRSRDFVEAPATIAGKELDRFTRYLADFGIVLKNADEAVVARDRSFLSALYRLLPDAHVPLSHGLVLELRRSEERLGNAARTRISYEPPTIMAAALEEAGLLHGLEALPDTLAEGASAWQDDPYERLLSLILLIHSHGLRMPLELALRTIGRDGVRNLPDLLSGIDIIRWDEDEQGNYTLGGRNQLEATLLTGARRWGEEREAAQIAEVIELVRPDSRARNGGPEIEFVMALLTAIGPQKNREQRKYGAQYLLIADSIAKLRMMVTNPVIHARLTHKEVNMRREWAVWDQRRQGPDAELRRRALKAAQEAVDEALREAEDLGHRRDIRLNLYVEQASIRGSQLYELLHSGPDGGVPQPLPSEEYISGELVELKRSVQSALECEATNYYPVDVLCWATRDTFKAGALSDEAAATLVGDCLSALTVIDPETLEPGQAGLYHSKFAEIASLASDHFLAEQQLKKLEAYDEPLAAFFYALKVSGFINNEPDQEGVQQALKHLRRNPLRLQDERCVRLAVDLLWFARTGERFLSGERQTLPLDQAAWQECLEFTELASAYDAMPSLRVHFMRALALFHLGSIDRAMDAFRDLDRLSLEQRDRRRVINVYVSSWEDGAPRVFRARVLRVDTDFQGGRCWVEGYQRELPFNPSDFGPDQAVEGRTLDAYISFNMIGPRLEPPRRPGERRGPTLLGPAARRQSEVRGAR</sequence>
<evidence type="ECO:0000259" key="3">
    <source>
        <dbReference type="Pfam" id="PF25199"/>
    </source>
</evidence>
<evidence type="ECO:0000256" key="2">
    <source>
        <dbReference type="SAM" id="MobiDB-lite"/>
    </source>
</evidence>
<feature type="compositionally biased region" description="Basic and acidic residues" evidence="2">
    <location>
        <begin position="1108"/>
        <end position="1118"/>
    </location>
</feature>
<gene>
    <name evidence="4" type="ORF">QO019_000971</name>
</gene>
<dbReference type="RefSeq" id="WP_161107088.1">
    <property type="nucleotide sequence ID" value="NZ_JAUSWC010000003.1"/>
</dbReference>
<dbReference type="InterPro" id="IPR027417">
    <property type="entry name" value="P-loop_NTPase"/>
</dbReference>
<protein>
    <recommendedName>
        <fullName evidence="3">Novel STAND NTPase 5 domain-containing protein</fullName>
    </recommendedName>
</protein>
<proteinExistence type="predicted"/>
<feature type="coiled-coil region" evidence="1">
    <location>
        <begin position="732"/>
        <end position="759"/>
    </location>
</feature>
<evidence type="ECO:0000256" key="1">
    <source>
        <dbReference type="SAM" id="Coils"/>
    </source>
</evidence>
<accession>A0ABU0K9W6</accession>
<dbReference type="InterPro" id="IPR057574">
    <property type="entry name" value="nSTAND_NTPase5_dom"/>
</dbReference>
<keyword evidence="5" id="KW-1185">Reference proteome</keyword>
<dbReference type="EMBL" id="JAUSWC010000003">
    <property type="protein sequence ID" value="MDQ0486139.1"/>
    <property type="molecule type" value="Genomic_DNA"/>
</dbReference>
<keyword evidence="1" id="KW-0175">Coiled coil</keyword>
<feature type="domain" description="Novel STAND NTPase 5" evidence="3">
    <location>
        <begin position="278"/>
        <end position="407"/>
    </location>
</feature>
<dbReference type="SUPFAM" id="SSF52540">
    <property type="entry name" value="P-loop containing nucleoside triphosphate hydrolases"/>
    <property type="match status" value="1"/>
</dbReference>
<evidence type="ECO:0000313" key="4">
    <source>
        <dbReference type="EMBL" id="MDQ0486139.1"/>
    </source>
</evidence>
<organism evidence="4 5">
    <name type="scientific">Streptomyces thermodiastaticus</name>
    <dbReference type="NCBI Taxonomy" id="44061"/>
    <lineage>
        <taxon>Bacteria</taxon>
        <taxon>Bacillati</taxon>
        <taxon>Actinomycetota</taxon>
        <taxon>Actinomycetes</taxon>
        <taxon>Kitasatosporales</taxon>
        <taxon>Streptomycetaceae</taxon>
        <taxon>Streptomyces</taxon>
    </lineage>
</organism>
<name>A0ABU0K9W6_9ACTN</name>
<feature type="region of interest" description="Disordered" evidence="2">
    <location>
        <begin position="1105"/>
        <end position="1136"/>
    </location>
</feature>
<comment type="caution">
    <text evidence="4">The sequence shown here is derived from an EMBL/GenBank/DDBJ whole genome shotgun (WGS) entry which is preliminary data.</text>
</comment>
<dbReference type="Proteomes" id="UP001236795">
    <property type="component" value="Unassembled WGS sequence"/>
</dbReference>
<dbReference type="Pfam" id="PF25199">
    <property type="entry name" value="nSTAND_NTPase5"/>
    <property type="match status" value="1"/>
</dbReference>